<feature type="transmembrane region" description="Helical" evidence="2">
    <location>
        <begin position="102"/>
        <end position="122"/>
    </location>
</feature>
<proteinExistence type="predicted"/>
<accession>A0ABT9XL29</accession>
<evidence type="ECO:0000313" key="4">
    <source>
        <dbReference type="Proteomes" id="UP001232973"/>
    </source>
</evidence>
<dbReference type="Pfam" id="PF14089">
    <property type="entry name" value="KbaA"/>
    <property type="match status" value="1"/>
</dbReference>
<feature type="transmembrane region" description="Helical" evidence="2">
    <location>
        <begin position="40"/>
        <end position="60"/>
    </location>
</feature>
<organism evidence="3 4">
    <name type="scientific">Alicyclobacillus cycloheptanicus</name>
    <dbReference type="NCBI Taxonomy" id="1457"/>
    <lineage>
        <taxon>Bacteria</taxon>
        <taxon>Bacillati</taxon>
        <taxon>Bacillota</taxon>
        <taxon>Bacilli</taxon>
        <taxon>Bacillales</taxon>
        <taxon>Alicyclobacillaceae</taxon>
        <taxon>Alicyclobacillus</taxon>
    </lineage>
</organism>
<dbReference type="SMART" id="SM01251">
    <property type="entry name" value="KbaA"/>
    <property type="match status" value="1"/>
</dbReference>
<dbReference type="RefSeq" id="WP_274457480.1">
    <property type="nucleotide sequence ID" value="NZ_CP067097.1"/>
</dbReference>
<keyword evidence="2" id="KW-0812">Transmembrane</keyword>
<feature type="transmembrane region" description="Helical" evidence="2">
    <location>
        <begin position="134"/>
        <end position="154"/>
    </location>
</feature>
<feature type="transmembrane region" description="Helical" evidence="2">
    <location>
        <begin position="72"/>
        <end position="90"/>
    </location>
</feature>
<dbReference type="InterPro" id="IPR024164">
    <property type="entry name" value="KinB-signalling_activ"/>
</dbReference>
<name>A0ABT9XL29_9BACL</name>
<gene>
    <name evidence="3" type="ORF">J2S03_002305</name>
</gene>
<protein>
    <submittedName>
        <fullName evidence="3">KinB signaling pathway activation protein</fullName>
    </submittedName>
</protein>
<feature type="transmembrane region" description="Helical" evidence="2">
    <location>
        <begin position="160"/>
        <end position="179"/>
    </location>
</feature>
<sequence length="237" mass="26487">MRLNAFIFFLTSTIVLGAIVGVATSALGIHLFWYTGIIEGGFLATTCLMGFWAYLTLNFIANMTLPKRVWKWAQALILCVVIYDMFWSRYKLDAARHPGTHISYWPFLIEGAWPLCAAVLAAIWKRKLSGKGSFLPTVFFLYVFTIIDWLLVIWHHSGAVVNQTGIVMMACNIYMILILGKLLSPIRERDAGLIATAEAKAAEKARVRAAKEARKAAKKRRKSEGSADPNGDPNFVE</sequence>
<dbReference type="Proteomes" id="UP001232973">
    <property type="component" value="Unassembled WGS sequence"/>
</dbReference>
<evidence type="ECO:0000256" key="1">
    <source>
        <dbReference type="SAM" id="MobiDB-lite"/>
    </source>
</evidence>
<keyword evidence="2" id="KW-0472">Membrane</keyword>
<evidence type="ECO:0000256" key="2">
    <source>
        <dbReference type="SAM" id="Phobius"/>
    </source>
</evidence>
<feature type="region of interest" description="Disordered" evidence="1">
    <location>
        <begin position="210"/>
        <end position="237"/>
    </location>
</feature>
<keyword evidence="2" id="KW-1133">Transmembrane helix</keyword>
<dbReference type="EMBL" id="JAUSTP010000018">
    <property type="protein sequence ID" value="MDQ0190441.1"/>
    <property type="molecule type" value="Genomic_DNA"/>
</dbReference>
<evidence type="ECO:0000313" key="3">
    <source>
        <dbReference type="EMBL" id="MDQ0190441.1"/>
    </source>
</evidence>
<reference evidence="3 4" key="1">
    <citation type="submission" date="2023-07" db="EMBL/GenBank/DDBJ databases">
        <title>Genomic Encyclopedia of Type Strains, Phase IV (KMG-IV): sequencing the most valuable type-strain genomes for metagenomic binning, comparative biology and taxonomic classification.</title>
        <authorList>
            <person name="Goeker M."/>
        </authorList>
    </citation>
    <scope>NUCLEOTIDE SEQUENCE [LARGE SCALE GENOMIC DNA]</scope>
    <source>
        <strain evidence="3 4">DSM 4006</strain>
    </source>
</reference>
<keyword evidence="4" id="KW-1185">Reference proteome</keyword>
<feature type="transmembrane region" description="Helical" evidence="2">
    <location>
        <begin position="7"/>
        <end position="34"/>
    </location>
</feature>
<comment type="caution">
    <text evidence="3">The sequence shown here is derived from an EMBL/GenBank/DDBJ whole genome shotgun (WGS) entry which is preliminary data.</text>
</comment>